<gene>
    <name evidence="2" type="ORF">AXG93_4531s1000</name>
</gene>
<keyword evidence="1" id="KW-0732">Signal</keyword>
<dbReference type="EMBL" id="LVLJ01002161">
    <property type="protein sequence ID" value="OAE26574.1"/>
    <property type="molecule type" value="Genomic_DNA"/>
</dbReference>
<evidence type="ECO:0000256" key="1">
    <source>
        <dbReference type="SAM" id="SignalP"/>
    </source>
</evidence>
<name>A0A176W0H9_MARPO</name>
<accession>A0A176W0H9</accession>
<dbReference type="AlphaFoldDB" id="A0A176W0H9"/>
<feature type="chain" id="PRO_5008052168" description="Methyltransferase domain-containing protein" evidence="1">
    <location>
        <begin position="25"/>
        <end position="226"/>
    </location>
</feature>
<feature type="signal peptide" evidence="1">
    <location>
        <begin position="1"/>
        <end position="24"/>
    </location>
</feature>
<evidence type="ECO:0000313" key="2">
    <source>
        <dbReference type="EMBL" id="OAE26574.1"/>
    </source>
</evidence>
<evidence type="ECO:0008006" key="4">
    <source>
        <dbReference type="Google" id="ProtNLM"/>
    </source>
</evidence>
<proteinExistence type="predicted"/>
<comment type="caution">
    <text evidence="2">The sequence shown here is derived from an EMBL/GenBank/DDBJ whole genome shotgun (WGS) entry which is preliminary data.</text>
</comment>
<organism evidence="2 3">
    <name type="scientific">Marchantia polymorpha subsp. ruderalis</name>
    <dbReference type="NCBI Taxonomy" id="1480154"/>
    <lineage>
        <taxon>Eukaryota</taxon>
        <taxon>Viridiplantae</taxon>
        <taxon>Streptophyta</taxon>
        <taxon>Embryophyta</taxon>
        <taxon>Marchantiophyta</taxon>
        <taxon>Marchantiopsida</taxon>
        <taxon>Marchantiidae</taxon>
        <taxon>Marchantiales</taxon>
        <taxon>Marchantiaceae</taxon>
        <taxon>Marchantia</taxon>
    </lineage>
</organism>
<reference evidence="2" key="1">
    <citation type="submission" date="2016-03" db="EMBL/GenBank/DDBJ databases">
        <title>Mechanisms controlling the formation of the plant cell surface in tip-growing cells are functionally conserved among land plants.</title>
        <authorList>
            <person name="Honkanen S."/>
            <person name="Jones V.A."/>
            <person name="Morieri G."/>
            <person name="Champion C."/>
            <person name="Hetherington A.J."/>
            <person name="Kelly S."/>
            <person name="Saint-Marcoux D."/>
            <person name="Proust H."/>
            <person name="Prescott H."/>
            <person name="Dolan L."/>
        </authorList>
    </citation>
    <scope>NUCLEOTIDE SEQUENCE [LARGE SCALE GENOMIC DNA]</scope>
    <source>
        <tissue evidence="2">Whole gametophyte</tissue>
    </source>
</reference>
<sequence>MLVSSLSFISCNILDVPSWGVACADEDGSDMDNQAAAVSKLLSLPTNDNQCSCQSCTNPAHPSVHYFGSIDDHGDSVAAGLWKGRLHEIVAEEVKGELEQQNFAILEGYGDYVFGDLSKGCLHDIVDNRELDEDEEDEEDCHLPFCHYYSFGTLFLRGLHIHVARTFLAMGATAETTAICLAQMAKEIFSESVIVVDLRPSKIQNGQDESAMDYFDGTTDIFFSRV</sequence>
<keyword evidence="3" id="KW-1185">Reference proteome</keyword>
<protein>
    <recommendedName>
        <fullName evidence="4">Methyltransferase domain-containing protein</fullName>
    </recommendedName>
</protein>
<evidence type="ECO:0000313" key="3">
    <source>
        <dbReference type="Proteomes" id="UP000077202"/>
    </source>
</evidence>
<dbReference type="Proteomes" id="UP000077202">
    <property type="component" value="Unassembled WGS sequence"/>
</dbReference>